<evidence type="ECO:0000259" key="2">
    <source>
        <dbReference type="Pfam" id="PF18735"/>
    </source>
</evidence>
<feature type="domain" description="RiboL-PSP-HEPN" evidence="2">
    <location>
        <begin position="12"/>
        <end position="215"/>
    </location>
</feature>
<evidence type="ECO:0000256" key="1">
    <source>
        <dbReference type="SAM" id="MobiDB-lite"/>
    </source>
</evidence>
<name>A0A1I7KSA1_9BACL</name>
<dbReference type="EMBL" id="FPBV01000018">
    <property type="protein sequence ID" value="SFV00285.1"/>
    <property type="molecule type" value="Genomic_DNA"/>
</dbReference>
<gene>
    <name evidence="3" type="ORF">SAMN05421543_11881</name>
</gene>
<dbReference type="Proteomes" id="UP000183508">
    <property type="component" value="Unassembled WGS sequence"/>
</dbReference>
<dbReference type="RefSeq" id="WP_074954839.1">
    <property type="nucleotide sequence ID" value="NZ_FPBV01000018.1"/>
</dbReference>
<keyword evidence="4" id="KW-1185">Reference proteome</keyword>
<reference evidence="4" key="1">
    <citation type="submission" date="2016-10" db="EMBL/GenBank/DDBJ databases">
        <authorList>
            <person name="Varghese N."/>
        </authorList>
    </citation>
    <scope>NUCLEOTIDE SEQUENCE [LARGE SCALE GENOMIC DNA]</scope>
    <source>
        <strain evidence="4">DSM 17980</strain>
    </source>
</reference>
<dbReference type="Pfam" id="PF18735">
    <property type="entry name" value="HEPN_RiboL-PSP"/>
    <property type="match status" value="1"/>
</dbReference>
<dbReference type="InterPro" id="IPR041519">
    <property type="entry name" value="HEPN_RiboL-PSP"/>
</dbReference>
<dbReference type="STRING" id="392015.SAMN05421543_11881"/>
<feature type="compositionally biased region" description="Polar residues" evidence="1">
    <location>
        <begin position="236"/>
        <end position="259"/>
    </location>
</feature>
<evidence type="ECO:0000313" key="4">
    <source>
        <dbReference type="Proteomes" id="UP000183508"/>
    </source>
</evidence>
<sequence length="274" mass="31648">MNIISIRSQLEDELTWRSSELKLLENQLSFVSNDEDKRRYRKALVVMLYSHFEGFCKACFLIYVKAINDELLLRSQANIRLVVASLAREFGDLENTNRKTQLTKDISADDERLHRYGRQVEFIEKIDNLWAQTARIPEDIVDTEANLKPRVLEKILYRLGFDHHAFQDYYGTIHKLLRYRNDIAHGAKVDGVDEQEYNSLRSGIQTIMTKIIDVIFDTLVKRKYLRSDLHRDDETASVTVDNDPATPSDSVAQKCSRSSSLNVPSDDGFKVSLV</sequence>
<organism evidence="3 4">
    <name type="scientific">Alicyclobacillus macrosporangiidus</name>
    <dbReference type="NCBI Taxonomy" id="392015"/>
    <lineage>
        <taxon>Bacteria</taxon>
        <taxon>Bacillati</taxon>
        <taxon>Bacillota</taxon>
        <taxon>Bacilli</taxon>
        <taxon>Bacillales</taxon>
        <taxon>Alicyclobacillaceae</taxon>
        <taxon>Alicyclobacillus</taxon>
    </lineage>
</organism>
<evidence type="ECO:0000313" key="3">
    <source>
        <dbReference type="EMBL" id="SFV00285.1"/>
    </source>
</evidence>
<protein>
    <recommendedName>
        <fullName evidence="2">RiboL-PSP-HEPN domain-containing protein</fullName>
    </recommendedName>
</protein>
<proteinExistence type="predicted"/>
<feature type="region of interest" description="Disordered" evidence="1">
    <location>
        <begin position="235"/>
        <end position="259"/>
    </location>
</feature>
<accession>A0A1I7KSA1</accession>
<dbReference type="AlphaFoldDB" id="A0A1I7KSA1"/>